<accession>A0A8H7CRT0</accession>
<gene>
    <name evidence="1" type="ORF">MVEN_01601700</name>
</gene>
<sequence>MHAILPAGLPIQELWDLIIDEILSKKDLQSCSLVCRAFVMRAQFLLFRLIYIWRTTHQHTVARAIELASLLTASPHTSSGTFVALLLGPATQTFGLRVSSAVDLHRIPDLVCLGSLREVVFRGWQWKTEDISNILSHCNQHLARVEFFESGRAAAAVPLLSQRRTPKIHRLYFRDSAMPGALIDCPLPWDLSALTHVRVSQSMRGLNSFLQQVCSTIESLHLDGIDHGIASLDLSIFPALKYLTTDSMGRPFNTMLTSLPPNNTIDTICIRWFGQIPHLVTEFQKTFISLKLPVIRRVEVDVAPETSYFRYNASELKKRFQHDLSQIHERGLLSVHFIAATCGSNPD</sequence>
<proteinExistence type="predicted"/>
<comment type="caution">
    <text evidence="1">The sequence shown here is derived from an EMBL/GenBank/DDBJ whole genome shotgun (WGS) entry which is preliminary data.</text>
</comment>
<dbReference type="Proteomes" id="UP000620124">
    <property type="component" value="Unassembled WGS sequence"/>
</dbReference>
<evidence type="ECO:0008006" key="3">
    <source>
        <dbReference type="Google" id="ProtNLM"/>
    </source>
</evidence>
<keyword evidence="2" id="KW-1185">Reference proteome</keyword>
<organism evidence="1 2">
    <name type="scientific">Mycena venus</name>
    <dbReference type="NCBI Taxonomy" id="2733690"/>
    <lineage>
        <taxon>Eukaryota</taxon>
        <taxon>Fungi</taxon>
        <taxon>Dikarya</taxon>
        <taxon>Basidiomycota</taxon>
        <taxon>Agaricomycotina</taxon>
        <taxon>Agaricomycetes</taxon>
        <taxon>Agaricomycetidae</taxon>
        <taxon>Agaricales</taxon>
        <taxon>Marasmiineae</taxon>
        <taxon>Mycenaceae</taxon>
        <taxon>Mycena</taxon>
    </lineage>
</organism>
<evidence type="ECO:0000313" key="1">
    <source>
        <dbReference type="EMBL" id="KAF7345806.1"/>
    </source>
</evidence>
<protein>
    <recommendedName>
        <fullName evidence="3">F-box domain-containing protein</fullName>
    </recommendedName>
</protein>
<dbReference type="EMBL" id="JACAZI010000013">
    <property type="protein sequence ID" value="KAF7345806.1"/>
    <property type="molecule type" value="Genomic_DNA"/>
</dbReference>
<dbReference type="OrthoDB" id="2968433at2759"/>
<dbReference type="AlphaFoldDB" id="A0A8H7CRT0"/>
<reference evidence="1" key="1">
    <citation type="submission" date="2020-05" db="EMBL/GenBank/DDBJ databases">
        <title>Mycena genomes resolve the evolution of fungal bioluminescence.</title>
        <authorList>
            <person name="Tsai I.J."/>
        </authorList>
    </citation>
    <scope>NUCLEOTIDE SEQUENCE</scope>
    <source>
        <strain evidence="1">CCC161011</strain>
    </source>
</reference>
<evidence type="ECO:0000313" key="2">
    <source>
        <dbReference type="Proteomes" id="UP000620124"/>
    </source>
</evidence>
<name>A0A8H7CRT0_9AGAR</name>